<dbReference type="PATRIC" id="fig|1029756.8.peg.2766"/>
<dbReference type="AlphaFoldDB" id="V5SF61"/>
<evidence type="ECO:0000313" key="2">
    <source>
        <dbReference type="Proteomes" id="UP000018542"/>
    </source>
</evidence>
<accession>V5SF61</accession>
<gene>
    <name evidence="1" type="ORF">W911_13285</name>
</gene>
<dbReference type="Proteomes" id="UP000018542">
    <property type="component" value="Chromosome"/>
</dbReference>
<dbReference type="Gene3D" id="1.10.760.10">
    <property type="entry name" value="Cytochrome c-like domain"/>
    <property type="match status" value="1"/>
</dbReference>
<dbReference type="GO" id="GO:0009055">
    <property type="term" value="F:electron transfer activity"/>
    <property type="evidence" value="ECO:0007669"/>
    <property type="project" value="InterPro"/>
</dbReference>
<sequence length="175" mass="19229">MGSAIADDDKSAMPDPAFEKQFQEGKEFKDGKWTLPDGTPTYDVKRNPENTDHVVQVDWNTYSGWRRYHAECHVCHGPNAEGSTFAPALKDSLKTMDYAKFLQVVAGGQESDMGGTKSVMPALGDNPNVMCYIDDIYIYLRARSTDALPGGRLSADQRAAKPQEAIDYEKACVGG</sequence>
<dbReference type="InterPro" id="IPR022411">
    <property type="entry name" value="C-typ_cyt_methanol_metab-rel"/>
</dbReference>
<dbReference type="InterPro" id="IPR036909">
    <property type="entry name" value="Cyt_c-like_dom_sf"/>
</dbReference>
<dbReference type="EMBL" id="CP006912">
    <property type="protein sequence ID" value="AHB49163.1"/>
    <property type="molecule type" value="Genomic_DNA"/>
</dbReference>
<evidence type="ECO:0000313" key="1">
    <source>
        <dbReference type="EMBL" id="AHB49163.1"/>
    </source>
</evidence>
<dbReference type="RefSeq" id="WP_023787984.1">
    <property type="nucleotide sequence ID" value="NC_022997.1"/>
</dbReference>
<organism evidence="1 2">
    <name type="scientific">Hyphomicrobium nitrativorans NL23</name>
    <dbReference type="NCBI Taxonomy" id="1029756"/>
    <lineage>
        <taxon>Bacteria</taxon>
        <taxon>Pseudomonadati</taxon>
        <taxon>Pseudomonadota</taxon>
        <taxon>Alphaproteobacteria</taxon>
        <taxon>Hyphomicrobiales</taxon>
        <taxon>Hyphomicrobiaceae</taxon>
        <taxon>Hyphomicrobium</taxon>
    </lineage>
</organism>
<dbReference type="NCBIfam" id="TIGR03874">
    <property type="entry name" value="4cys_cytochr"/>
    <property type="match status" value="1"/>
</dbReference>
<dbReference type="HOGENOM" id="CLU_112016_1_0_5"/>
<protein>
    <submittedName>
        <fullName evidence="1">Cytochrome C</fullName>
    </submittedName>
</protein>
<dbReference type="KEGG" id="hni:W911_13285"/>
<dbReference type="STRING" id="1029756.W911_13285"/>
<dbReference type="GO" id="GO:0020037">
    <property type="term" value="F:heme binding"/>
    <property type="evidence" value="ECO:0007669"/>
    <property type="project" value="InterPro"/>
</dbReference>
<dbReference type="SUPFAM" id="SSF46626">
    <property type="entry name" value="Cytochrome c"/>
    <property type="match status" value="1"/>
</dbReference>
<keyword evidence="2" id="KW-1185">Reference proteome</keyword>
<proteinExistence type="predicted"/>
<name>V5SF61_9HYPH</name>
<reference evidence="1 2" key="1">
    <citation type="journal article" date="2014" name="Genome Announc.">
        <title>Complete Genome Sequence of Hyphomicrobium nitrativorans Strain NL23, a Denitrifying Bacterium Isolated from Biofilm of a Methanol-Fed Denitrification System Treating Seawater at the Montreal Biodome.</title>
        <authorList>
            <person name="Martineau C."/>
            <person name="Villeneuve C."/>
            <person name="Mauffrey F."/>
            <person name="Villemur R."/>
        </authorList>
    </citation>
    <scope>NUCLEOTIDE SEQUENCE [LARGE SCALE GENOMIC DNA]</scope>
    <source>
        <strain evidence="1">NL23</strain>
    </source>
</reference>